<dbReference type="Proteomes" id="UP001165586">
    <property type="component" value="Unassembled WGS sequence"/>
</dbReference>
<name>A0ABT2H976_9MICO</name>
<sequence>MQNEISGEMQKQVTENVPHRFAFAKRAARKAISGQSGAKISSSELTRALGVRVKTAQRSSNLGLASVKVMRGGSSTVSGITGIKKIK</sequence>
<dbReference type="RefSeq" id="WP_259542522.1">
    <property type="nucleotide sequence ID" value="NZ_JANLCJ010000041.1"/>
</dbReference>
<gene>
    <name evidence="1" type="ORF">N1032_22485</name>
</gene>
<accession>A0ABT2H976</accession>
<evidence type="ECO:0000313" key="2">
    <source>
        <dbReference type="Proteomes" id="UP001165586"/>
    </source>
</evidence>
<organism evidence="1 2">
    <name type="scientific">Herbiconiux daphne</name>
    <dbReference type="NCBI Taxonomy" id="2970914"/>
    <lineage>
        <taxon>Bacteria</taxon>
        <taxon>Bacillati</taxon>
        <taxon>Actinomycetota</taxon>
        <taxon>Actinomycetes</taxon>
        <taxon>Micrococcales</taxon>
        <taxon>Microbacteriaceae</taxon>
        <taxon>Herbiconiux</taxon>
    </lineage>
</organism>
<protein>
    <submittedName>
        <fullName evidence="1">Uncharacterized protein</fullName>
    </submittedName>
</protein>
<reference evidence="1" key="1">
    <citation type="submission" date="2022-08" db="EMBL/GenBank/DDBJ databases">
        <authorList>
            <person name="Deng Y."/>
            <person name="Han X.-F."/>
            <person name="Zhang Y.-Q."/>
        </authorList>
    </citation>
    <scope>NUCLEOTIDE SEQUENCE</scope>
    <source>
        <strain evidence="1">CPCC 203386</strain>
    </source>
</reference>
<keyword evidence="2" id="KW-1185">Reference proteome</keyword>
<dbReference type="EMBL" id="JANLCJ010000041">
    <property type="protein sequence ID" value="MCS5736505.1"/>
    <property type="molecule type" value="Genomic_DNA"/>
</dbReference>
<proteinExistence type="predicted"/>
<evidence type="ECO:0000313" key="1">
    <source>
        <dbReference type="EMBL" id="MCS5736505.1"/>
    </source>
</evidence>
<comment type="caution">
    <text evidence="1">The sequence shown here is derived from an EMBL/GenBank/DDBJ whole genome shotgun (WGS) entry which is preliminary data.</text>
</comment>